<dbReference type="Proteomes" id="UP001281410">
    <property type="component" value="Unassembled WGS sequence"/>
</dbReference>
<dbReference type="AlphaFoldDB" id="A0AAE0DTY9"/>
<keyword evidence="3" id="KW-1185">Reference proteome</keyword>
<evidence type="ECO:0000313" key="3">
    <source>
        <dbReference type="Proteomes" id="UP001281410"/>
    </source>
</evidence>
<gene>
    <name evidence="2" type="ORF">Dsin_027837</name>
</gene>
<sequence>MLVPSIRLALFTITVRSLKSEVYGRTAPPDPHPQRSHDQGGCRKKTPSGQQRGTTAGARGKKRRRTPCKCRSGDGTHLSSAATRDLGRVSTDSGAASGRLDPGPEIVEVGKWLREDLTVDFLVMIDLGCHVDWKRRRN</sequence>
<feature type="region of interest" description="Disordered" evidence="1">
    <location>
        <begin position="22"/>
        <end position="103"/>
    </location>
</feature>
<dbReference type="EMBL" id="JANJYJ010000009">
    <property type="protein sequence ID" value="KAK3188276.1"/>
    <property type="molecule type" value="Genomic_DNA"/>
</dbReference>
<protein>
    <submittedName>
        <fullName evidence="2">Uncharacterized protein</fullName>
    </submittedName>
</protein>
<organism evidence="2 3">
    <name type="scientific">Dipteronia sinensis</name>
    <dbReference type="NCBI Taxonomy" id="43782"/>
    <lineage>
        <taxon>Eukaryota</taxon>
        <taxon>Viridiplantae</taxon>
        <taxon>Streptophyta</taxon>
        <taxon>Embryophyta</taxon>
        <taxon>Tracheophyta</taxon>
        <taxon>Spermatophyta</taxon>
        <taxon>Magnoliopsida</taxon>
        <taxon>eudicotyledons</taxon>
        <taxon>Gunneridae</taxon>
        <taxon>Pentapetalae</taxon>
        <taxon>rosids</taxon>
        <taxon>malvids</taxon>
        <taxon>Sapindales</taxon>
        <taxon>Sapindaceae</taxon>
        <taxon>Hippocastanoideae</taxon>
        <taxon>Acereae</taxon>
        <taxon>Dipteronia</taxon>
    </lineage>
</organism>
<feature type="compositionally biased region" description="Basic and acidic residues" evidence="1">
    <location>
        <begin position="32"/>
        <end position="41"/>
    </location>
</feature>
<evidence type="ECO:0000256" key="1">
    <source>
        <dbReference type="SAM" id="MobiDB-lite"/>
    </source>
</evidence>
<feature type="compositionally biased region" description="Basic residues" evidence="1">
    <location>
        <begin position="59"/>
        <end position="68"/>
    </location>
</feature>
<name>A0AAE0DTY9_9ROSI</name>
<comment type="caution">
    <text evidence="2">The sequence shown here is derived from an EMBL/GenBank/DDBJ whole genome shotgun (WGS) entry which is preliminary data.</text>
</comment>
<evidence type="ECO:0000313" key="2">
    <source>
        <dbReference type="EMBL" id="KAK3188276.1"/>
    </source>
</evidence>
<proteinExistence type="predicted"/>
<accession>A0AAE0DTY9</accession>
<reference evidence="2" key="1">
    <citation type="journal article" date="2023" name="Plant J.">
        <title>Genome sequences and population genomics provide insights into the demographic history, inbreeding, and mutation load of two 'living fossil' tree species of Dipteronia.</title>
        <authorList>
            <person name="Feng Y."/>
            <person name="Comes H.P."/>
            <person name="Chen J."/>
            <person name="Zhu S."/>
            <person name="Lu R."/>
            <person name="Zhang X."/>
            <person name="Li P."/>
            <person name="Qiu J."/>
            <person name="Olsen K.M."/>
            <person name="Qiu Y."/>
        </authorList>
    </citation>
    <scope>NUCLEOTIDE SEQUENCE</scope>
    <source>
        <strain evidence="2">NBL</strain>
    </source>
</reference>